<dbReference type="Proteomes" id="UP000297299">
    <property type="component" value="Unassembled WGS sequence"/>
</dbReference>
<dbReference type="EMBL" id="PHWZ01000023">
    <property type="protein sequence ID" value="TEY83989.1"/>
    <property type="molecule type" value="Genomic_DNA"/>
</dbReference>
<name>A0A4Y8DEH5_9HELO</name>
<evidence type="ECO:0000313" key="3">
    <source>
        <dbReference type="Proteomes" id="UP000297299"/>
    </source>
</evidence>
<proteinExistence type="predicted"/>
<evidence type="ECO:0000256" key="1">
    <source>
        <dbReference type="SAM" id="MobiDB-lite"/>
    </source>
</evidence>
<feature type="region of interest" description="Disordered" evidence="1">
    <location>
        <begin position="474"/>
        <end position="497"/>
    </location>
</feature>
<feature type="compositionally biased region" description="Polar residues" evidence="1">
    <location>
        <begin position="486"/>
        <end position="497"/>
    </location>
</feature>
<protein>
    <submittedName>
        <fullName evidence="2">Uncharacterized protein</fullName>
    </submittedName>
</protein>
<keyword evidence="3" id="KW-1185">Reference proteome</keyword>
<dbReference type="AlphaFoldDB" id="A0A4Y8DEH5"/>
<feature type="region of interest" description="Disordered" evidence="1">
    <location>
        <begin position="24"/>
        <end position="80"/>
    </location>
</feature>
<organism evidence="2 3">
    <name type="scientific">Botryotinia calthae</name>
    <dbReference type="NCBI Taxonomy" id="38488"/>
    <lineage>
        <taxon>Eukaryota</taxon>
        <taxon>Fungi</taxon>
        <taxon>Dikarya</taxon>
        <taxon>Ascomycota</taxon>
        <taxon>Pezizomycotina</taxon>
        <taxon>Leotiomycetes</taxon>
        <taxon>Helotiales</taxon>
        <taxon>Sclerotiniaceae</taxon>
        <taxon>Botryotinia</taxon>
    </lineage>
</organism>
<reference evidence="2 3" key="1">
    <citation type="submission" date="2017-11" db="EMBL/GenBank/DDBJ databases">
        <title>Comparative genomics of Botrytis spp.</title>
        <authorList>
            <person name="Valero-Jimenez C.A."/>
            <person name="Tapia P."/>
            <person name="Veloso J."/>
            <person name="Silva-Moreno E."/>
            <person name="Staats M."/>
            <person name="Valdes J.H."/>
            <person name="Van Kan J.A.L."/>
        </authorList>
    </citation>
    <scope>NUCLEOTIDE SEQUENCE [LARGE SCALE GENOMIC DNA]</scope>
    <source>
        <strain evidence="2 3">MUCL2830</strain>
    </source>
</reference>
<feature type="compositionally biased region" description="Basic and acidic residues" evidence="1">
    <location>
        <begin position="34"/>
        <end position="54"/>
    </location>
</feature>
<sequence>MNPVTEVNPGMEYAYDGINIEHSHLKAKQSTTTSREDSNEKMESSTESVAKEISHTISEVPRSFAKSEAEPRSGDASLPTSSSIASLLKASHTEIHLEIEDKAESPLFSTSITVREPQGPLYGAGNMVGDLTNSNHFDKLSTEIQLMIIQKCVTKHDSFRQFSVSLDPNKQILLQEKNETQYTSILFVSRTFRKLYLKHLPIILPSFDKKSPICIHQDTVVNLRMEQLDLLDTKIWCQVQIPACFSEIQHLAVPMKLFAIPRVSSGASNADVLHDYDRIGNLEGTYNIGFVSKMIFACSNLRSLIATRPYKISRKYSLDNEFGHSLLKRFAILLNRDLRSRSNLLNLQRVLTGYRSKELAYYMTFGSSGGKNSNIIQNKISGGECLEVDKIEVTRICHLEIESFIGKYCCEELHLAEEPEQLLCGIDPDIVRGLLHRVITMRIDKCFNPSTSIEDTEQGKQILEAVKNAFEEYKKSNPDDDDSIKASMSNTSQVIES</sequence>
<accession>A0A4Y8DEH5</accession>
<comment type="caution">
    <text evidence="2">The sequence shown here is derived from an EMBL/GenBank/DDBJ whole genome shotgun (WGS) entry which is preliminary data.</text>
</comment>
<evidence type="ECO:0000313" key="2">
    <source>
        <dbReference type="EMBL" id="TEY83989.1"/>
    </source>
</evidence>
<dbReference type="OrthoDB" id="3528696at2759"/>
<gene>
    <name evidence="2" type="ORF">BOTCAL_0023g00080</name>
</gene>